<dbReference type="PANTHER" id="PTHR11562">
    <property type="entry name" value="CATION EFFLUX PROTEIN/ ZINC TRANSPORTER"/>
    <property type="match status" value="1"/>
</dbReference>
<keyword evidence="5" id="KW-0862">Zinc</keyword>
<comment type="similarity">
    <text evidence="2">Belongs to the cation diffusion facilitator (CDF) transporter (TC 2.A.4) family. SLC30A subfamily.</text>
</comment>
<feature type="transmembrane region" description="Helical" evidence="10">
    <location>
        <begin position="81"/>
        <end position="102"/>
    </location>
</feature>
<dbReference type="SUPFAM" id="SSF161111">
    <property type="entry name" value="Cation efflux protein transmembrane domain-like"/>
    <property type="match status" value="1"/>
</dbReference>
<dbReference type="Pfam" id="PF16916">
    <property type="entry name" value="ZT_dimer"/>
    <property type="match status" value="1"/>
</dbReference>
<dbReference type="GO" id="GO:0005886">
    <property type="term" value="C:plasma membrane"/>
    <property type="evidence" value="ECO:0007669"/>
    <property type="project" value="TreeGrafter"/>
</dbReference>
<evidence type="ECO:0000313" key="13">
    <source>
        <dbReference type="EMBL" id="HET99892.1"/>
    </source>
</evidence>
<feature type="transmembrane region" description="Helical" evidence="10">
    <location>
        <begin position="221"/>
        <end position="238"/>
    </location>
</feature>
<protein>
    <submittedName>
        <fullName evidence="13">Cation transporter</fullName>
    </submittedName>
</protein>
<evidence type="ECO:0000256" key="8">
    <source>
        <dbReference type="ARBA" id="ARBA00023136"/>
    </source>
</evidence>
<dbReference type="SUPFAM" id="SSF160240">
    <property type="entry name" value="Cation efflux protein cytoplasmic domain-like"/>
    <property type="match status" value="1"/>
</dbReference>
<dbReference type="EMBL" id="DRGN01000076">
    <property type="protein sequence ID" value="HET99892.1"/>
    <property type="molecule type" value="Genomic_DNA"/>
</dbReference>
<dbReference type="InterPro" id="IPR058533">
    <property type="entry name" value="Cation_efflux_TM"/>
</dbReference>
<feature type="transmembrane region" description="Helical" evidence="10">
    <location>
        <begin position="153"/>
        <end position="176"/>
    </location>
</feature>
<feature type="domain" description="Cation efflux protein transmembrane" evidence="11">
    <location>
        <begin position="57"/>
        <end position="246"/>
    </location>
</feature>
<evidence type="ECO:0000256" key="5">
    <source>
        <dbReference type="ARBA" id="ARBA00022906"/>
    </source>
</evidence>
<dbReference type="PANTHER" id="PTHR11562:SF17">
    <property type="entry name" value="RE54080P-RELATED"/>
    <property type="match status" value="1"/>
</dbReference>
<keyword evidence="5" id="KW-0864">Zinc transport</keyword>
<evidence type="ECO:0000259" key="11">
    <source>
        <dbReference type="Pfam" id="PF01545"/>
    </source>
</evidence>
<keyword evidence="7" id="KW-0406">Ion transport</keyword>
<evidence type="ECO:0000256" key="7">
    <source>
        <dbReference type="ARBA" id="ARBA00023065"/>
    </source>
</evidence>
<feature type="transmembrane region" description="Helical" evidence="10">
    <location>
        <begin position="188"/>
        <end position="215"/>
    </location>
</feature>
<evidence type="ECO:0000256" key="1">
    <source>
        <dbReference type="ARBA" id="ARBA00004141"/>
    </source>
</evidence>
<evidence type="ECO:0000256" key="10">
    <source>
        <dbReference type="SAM" id="Phobius"/>
    </source>
</evidence>
<evidence type="ECO:0000259" key="12">
    <source>
        <dbReference type="Pfam" id="PF16916"/>
    </source>
</evidence>
<keyword evidence="3" id="KW-0813">Transport</keyword>
<dbReference type="Proteomes" id="UP000885680">
    <property type="component" value="Unassembled WGS sequence"/>
</dbReference>
<feature type="transmembrane region" description="Helical" evidence="10">
    <location>
        <begin position="55"/>
        <end position="75"/>
    </location>
</feature>
<keyword evidence="8 10" id="KW-0472">Membrane</keyword>
<feature type="domain" description="Cation efflux protein cytoplasmic" evidence="12">
    <location>
        <begin position="262"/>
        <end position="325"/>
    </location>
</feature>
<comment type="subcellular location">
    <subcellularLocation>
        <location evidence="1">Membrane</location>
        <topology evidence="1">Multi-pass membrane protein</topology>
    </subcellularLocation>
</comment>
<sequence>MPIFPDGRSTNSSPNDIENAGHRHTAGLEHLTLSHDHDHSHGFTGHTTGANETRIGIAALLTGLFMVAEVIGGLVSGSLALLADAAHMLTDFAALGLGWFAFRLSRRPSDERRTFGYHRFEVLVAFVNGLALFVIAGFIVVEAIDRLRSPGDILGGTMLVVAIGGLIVNIVVFAILHGADRDNLNIRGAVLHVLGDLLGSVAAIVAAVVILATGWMPIDPILSVLVAALVLVSAWRLVRDAGHVLLEGTPKGLDMANVEPHLVESVAGLREVHHVHAWSITPERRMATLHACIDEAADGTVVTRAIKMELKRRFAIGHATVEIERDCCADHDHAHRHDDATLKDRSA</sequence>
<evidence type="ECO:0000256" key="6">
    <source>
        <dbReference type="ARBA" id="ARBA00022989"/>
    </source>
</evidence>
<evidence type="ECO:0000313" key="14">
    <source>
        <dbReference type="Proteomes" id="UP000885680"/>
    </source>
</evidence>
<comment type="caution">
    <text evidence="13">The sequence shown here is derived from an EMBL/GenBank/DDBJ whole genome shotgun (WGS) entry which is preliminary data.</text>
</comment>
<accession>A0A9C9NEV9</accession>
<dbReference type="Pfam" id="PF01545">
    <property type="entry name" value="Cation_efflux"/>
    <property type="match status" value="1"/>
</dbReference>
<dbReference type="AlphaFoldDB" id="A0A9C9NEV9"/>
<dbReference type="GO" id="GO:0005385">
    <property type="term" value="F:zinc ion transmembrane transporter activity"/>
    <property type="evidence" value="ECO:0007669"/>
    <property type="project" value="TreeGrafter"/>
</dbReference>
<evidence type="ECO:0000256" key="2">
    <source>
        <dbReference type="ARBA" id="ARBA00008873"/>
    </source>
</evidence>
<dbReference type="InterPro" id="IPR027469">
    <property type="entry name" value="Cation_efflux_TMD_sf"/>
</dbReference>
<dbReference type="InterPro" id="IPR036837">
    <property type="entry name" value="Cation_efflux_CTD_sf"/>
</dbReference>
<dbReference type="InterPro" id="IPR002524">
    <property type="entry name" value="Cation_efflux"/>
</dbReference>
<evidence type="ECO:0000256" key="3">
    <source>
        <dbReference type="ARBA" id="ARBA00022448"/>
    </source>
</evidence>
<keyword evidence="4 10" id="KW-0812">Transmembrane</keyword>
<evidence type="ECO:0000256" key="4">
    <source>
        <dbReference type="ARBA" id="ARBA00022692"/>
    </source>
</evidence>
<dbReference type="NCBIfam" id="TIGR01297">
    <property type="entry name" value="CDF"/>
    <property type="match status" value="1"/>
</dbReference>
<gene>
    <name evidence="13" type="ORF">ENH89_05925</name>
</gene>
<dbReference type="InterPro" id="IPR050681">
    <property type="entry name" value="CDF/SLC30A"/>
</dbReference>
<feature type="region of interest" description="Disordered" evidence="9">
    <location>
        <begin position="1"/>
        <end position="21"/>
    </location>
</feature>
<reference evidence="13" key="1">
    <citation type="journal article" date="2020" name="mSystems">
        <title>Genome- and Community-Level Interaction Insights into Carbon Utilization and Element Cycling Functions of Hydrothermarchaeota in Hydrothermal Sediment.</title>
        <authorList>
            <person name="Zhou Z."/>
            <person name="Liu Y."/>
            <person name="Xu W."/>
            <person name="Pan J."/>
            <person name="Luo Z.H."/>
            <person name="Li M."/>
        </authorList>
    </citation>
    <scope>NUCLEOTIDE SEQUENCE</scope>
    <source>
        <strain evidence="13">HyVt-347</strain>
    </source>
</reference>
<proteinExistence type="inferred from homology"/>
<name>A0A9C9NEV9_9HYPH</name>
<organism evidence="13 14">
    <name type="scientific">Aurantimonas coralicida</name>
    <dbReference type="NCBI Taxonomy" id="182270"/>
    <lineage>
        <taxon>Bacteria</taxon>
        <taxon>Pseudomonadati</taxon>
        <taxon>Pseudomonadota</taxon>
        <taxon>Alphaproteobacteria</taxon>
        <taxon>Hyphomicrobiales</taxon>
        <taxon>Aurantimonadaceae</taxon>
        <taxon>Aurantimonas</taxon>
    </lineage>
</organism>
<dbReference type="Gene3D" id="1.20.1510.10">
    <property type="entry name" value="Cation efflux protein transmembrane domain"/>
    <property type="match status" value="1"/>
</dbReference>
<evidence type="ECO:0000256" key="9">
    <source>
        <dbReference type="SAM" id="MobiDB-lite"/>
    </source>
</evidence>
<dbReference type="InterPro" id="IPR027470">
    <property type="entry name" value="Cation_efflux_CTD"/>
</dbReference>
<keyword evidence="6 10" id="KW-1133">Transmembrane helix</keyword>
<feature type="transmembrane region" description="Helical" evidence="10">
    <location>
        <begin position="122"/>
        <end position="141"/>
    </location>
</feature>